<dbReference type="GO" id="GO:0005858">
    <property type="term" value="C:axonemal dynein complex"/>
    <property type="evidence" value="ECO:0007669"/>
    <property type="project" value="TreeGrafter"/>
</dbReference>
<dbReference type="GO" id="GO:0007018">
    <property type="term" value="P:microtubule-based movement"/>
    <property type="evidence" value="ECO:0007669"/>
    <property type="project" value="InterPro"/>
</dbReference>
<proteinExistence type="inferred from homology"/>
<protein>
    <recommendedName>
        <fullName evidence="3">Dynein heavy chain tail domain-containing protein</fullName>
    </recommendedName>
</protein>
<evidence type="ECO:0000256" key="2">
    <source>
        <dbReference type="SAM" id="Coils"/>
    </source>
</evidence>
<gene>
    <name evidence="4" type="ORF">CALMAC_LOCUS9169</name>
</gene>
<accession>A0A653CHI8</accession>
<keyword evidence="5" id="KW-1185">Reference proteome</keyword>
<feature type="domain" description="Dynein heavy chain tail" evidence="3">
    <location>
        <begin position="37"/>
        <end position="548"/>
    </location>
</feature>
<dbReference type="PANTHER" id="PTHR46532:SF4">
    <property type="entry name" value="AAA+ ATPASE DOMAIN-CONTAINING PROTEIN"/>
    <property type="match status" value="1"/>
</dbReference>
<dbReference type="OrthoDB" id="10251809at2759"/>
<dbReference type="InterPro" id="IPR013594">
    <property type="entry name" value="Dynein_heavy_tail"/>
</dbReference>
<dbReference type="Proteomes" id="UP000410492">
    <property type="component" value="Unassembled WGS sequence"/>
</dbReference>
<dbReference type="GO" id="GO:0045505">
    <property type="term" value="F:dynein intermediate chain binding"/>
    <property type="evidence" value="ECO:0007669"/>
    <property type="project" value="InterPro"/>
</dbReference>
<name>A0A653CHI8_CALMS</name>
<keyword evidence="2" id="KW-0175">Coiled coil</keyword>
<dbReference type="Pfam" id="PF08385">
    <property type="entry name" value="DHC_N1"/>
    <property type="match status" value="1"/>
</dbReference>
<dbReference type="EMBL" id="CAACVG010007862">
    <property type="protein sequence ID" value="VEN47382.1"/>
    <property type="molecule type" value="Genomic_DNA"/>
</dbReference>
<reference evidence="4 5" key="1">
    <citation type="submission" date="2019-01" db="EMBL/GenBank/DDBJ databases">
        <authorList>
            <person name="Sayadi A."/>
        </authorList>
    </citation>
    <scope>NUCLEOTIDE SEQUENCE [LARGE SCALE GENOMIC DNA]</scope>
</reference>
<evidence type="ECO:0000313" key="4">
    <source>
        <dbReference type="EMBL" id="VEN47382.1"/>
    </source>
</evidence>
<feature type="non-terminal residue" evidence="4">
    <location>
        <position position="1"/>
    </location>
</feature>
<evidence type="ECO:0000259" key="3">
    <source>
        <dbReference type="Pfam" id="PF08385"/>
    </source>
</evidence>
<dbReference type="AlphaFoldDB" id="A0A653CHI8"/>
<sequence length="549" mass="64567">VCEEVCDEEDIFDDGESIASIAQSSDFKELAKHQDKVQELENRVKNWIKKLDEMLKESEQIRRENHSSGPQDELEYWKKRGARFSQIVNQVNSQEVQMTIYCIRMAHSKLFKEWLETDKKITFCYNEAKDNAKFIQALESKCHSLYLDDPVKMRKSILGLLQTVRLIHSVSQFYNTSERTSALMVKITNQMIQTCKDYITCRGQESIWSQDRAVMKDKLTQCIILNKVYRRTYIFVKNQTLIPGQPPFNFSENYVFGKFDGFCRRIMKIISMFELIDDYTGLFQRRMEGLLLGEALDDAISKFTEIRQIVMNKPYDYLDARNTEFENDFKKFLSHTDELKETIADTIERNFDSVWETPQGIRFLTRFEKVSEKIPLAKMSEKYDRILRYCEREVERIVRMFKKQKDDPPVPWMFPPIAGRIKWSRSLVSHLDELLTSVTTHHILKNLPAAVELSRKHKSALTMLKSFETDMVALWMNQHVSEVDHCLLRHLLAVNAEKQKLKVNLHPTIPLLIREAEIMIKMDLPLPIVALTLYAKNDYFFDVKDSLQV</sequence>
<evidence type="ECO:0000313" key="5">
    <source>
        <dbReference type="Proteomes" id="UP000410492"/>
    </source>
</evidence>
<dbReference type="InterPro" id="IPR026983">
    <property type="entry name" value="DHC"/>
</dbReference>
<dbReference type="GO" id="GO:0051959">
    <property type="term" value="F:dynein light intermediate chain binding"/>
    <property type="evidence" value="ECO:0007669"/>
    <property type="project" value="InterPro"/>
</dbReference>
<comment type="similarity">
    <text evidence="1">Belongs to the dynein heavy chain family.</text>
</comment>
<evidence type="ECO:0000256" key="1">
    <source>
        <dbReference type="ARBA" id="ARBA00008887"/>
    </source>
</evidence>
<feature type="coiled-coil region" evidence="2">
    <location>
        <begin position="30"/>
        <end position="64"/>
    </location>
</feature>
<dbReference type="PANTHER" id="PTHR46532">
    <property type="entry name" value="MALE FERTILITY FACTOR KL5"/>
    <property type="match status" value="1"/>
</dbReference>
<organism evidence="4 5">
    <name type="scientific">Callosobruchus maculatus</name>
    <name type="common">Southern cowpea weevil</name>
    <name type="synonym">Pulse bruchid</name>
    <dbReference type="NCBI Taxonomy" id="64391"/>
    <lineage>
        <taxon>Eukaryota</taxon>
        <taxon>Metazoa</taxon>
        <taxon>Ecdysozoa</taxon>
        <taxon>Arthropoda</taxon>
        <taxon>Hexapoda</taxon>
        <taxon>Insecta</taxon>
        <taxon>Pterygota</taxon>
        <taxon>Neoptera</taxon>
        <taxon>Endopterygota</taxon>
        <taxon>Coleoptera</taxon>
        <taxon>Polyphaga</taxon>
        <taxon>Cucujiformia</taxon>
        <taxon>Chrysomeloidea</taxon>
        <taxon>Chrysomelidae</taxon>
        <taxon>Bruchinae</taxon>
        <taxon>Bruchini</taxon>
        <taxon>Callosobruchus</taxon>
    </lineage>
</organism>